<dbReference type="EMBL" id="HBFM01011641">
    <property type="protein sequence ID" value="CAD8770956.1"/>
    <property type="molecule type" value="Transcribed_RNA"/>
</dbReference>
<sequence>MPQDDAFRPISRALSTLAVASTVGTTSRVQVSSSNGKRFYGDGAVHIQRPPSSSKMAVNQVPTSLGRSDPTSTIVRPPVSISKIHISTNQPLLSIYTPSIAYPPYSCPTPKEDAAIKSGSLSTFSPTLLSSPLSPSGKGGCGGQTGVLSSDPPTIQLSFNRPGSSCRKRTSETGRSLTKSAIDANISDNSNKDSKAVSTSYSVNEPMDGRKMRDNEVKTISDSNKDAMHNIYKETDPRARGIAFDKQIIRNRNKHAHIPPPSPMSMPPPSSKHSSQTVAMHGKSAAARPSSSRGALSEGALPIQKPQLRTSAAVPYLPGSVRVPEPTANHQLASALARVKDDMASSTGVNNAKVFQIPRPNSCVADFSTNISDHISNRNASAYTTTSSNNNNTVMLDTSTAVSTAAAAAVATSAISEHAMRSQLLGTSRNSPISGNFSFRPSTANPITGSAGLIPESPAERLAGAIEAGLRSALNSSENFPGKFSGNSAKISASVSLADSTAVLALYNNSLGRSGNGASKSSHSSTISSAIPTTFTATNNSYNNNSNSNNILPTSYRDTITMNSNHSFTPSLDNPKPPNPHLCRSSASKPPLPQMTQPLPDALIAAAATVAMQLRPLTASLRLHSSSSSSPSFPSPSIPSPSASGSKLPPRAPVRQSEDPAVHSDSTRLAMTSNAASQPLLERECQRPGSRSDGVHSPYLLISNNNDELDPDPSRLATAQSEGVGDLSNLNVYDKDGLLLYDGDLDVGSTRGGGIIRGAEEAVESECAGGERGGGERDEAGSVIGRKAGGLCMEDEGGKIDRRNVASSRRVSQDNRNLSTISTAADSTTAKYGKKKSTERAPALYDVFEDDIDAMLDRIHQENCQLDSEADLNIFGSAPEVAISAVAGGNLDINISDAHDVNGNIYNSKRDSYSRSRIANNKRSSLSSASAIHATNASSIANAYAKTNACVTSLRKGHEAVTCVRTKGATKKLTSLVAEFPPRNENDLLSHGANRHLLRNPMGIDIAQAAPMVLVLDNIMESTPEVVEMEMKKMSLEDLRQFRNDLYNAVHGEEGSKGPPATPLH</sequence>
<gene>
    <name evidence="2" type="ORF">PPAR00522_LOCUS7358</name>
</gene>
<feature type="compositionally biased region" description="Low complexity" evidence="1">
    <location>
        <begin position="537"/>
        <end position="550"/>
    </location>
</feature>
<feature type="region of interest" description="Disordered" evidence="1">
    <location>
        <begin position="562"/>
        <end position="597"/>
    </location>
</feature>
<feature type="region of interest" description="Disordered" evidence="1">
    <location>
        <begin position="254"/>
        <end position="304"/>
    </location>
</feature>
<feature type="compositionally biased region" description="Pro residues" evidence="1">
    <location>
        <begin position="258"/>
        <end position="270"/>
    </location>
</feature>
<feature type="region of interest" description="Disordered" evidence="1">
    <location>
        <begin position="50"/>
        <end position="74"/>
    </location>
</feature>
<protein>
    <submittedName>
        <fullName evidence="2">Uncharacterized protein</fullName>
    </submittedName>
</protein>
<feature type="compositionally biased region" description="Polar residues" evidence="1">
    <location>
        <begin position="562"/>
        <end position="572"/>
    </location>
</feature>
<feature type="compositionally biased region" description="Polar residues" evidence="1">
    <location>
        <begin position="147"/>
        <end position="163"/>
    </location>
</feature>
<evidence type="ECO:0000313" key="2">
    <source>
        <dbReference type="EMBL" id="CAD8770956.1"/>
    </source>
</evidence>
<feature type="region of interest" description="Disordered" evidence="1">
    <location>
        <begin position="537"/>
        <end position="556"/>
    </location>
</feature>
<feature type="compositionally biased region" description="Low complexity" evidence="1">
    <location>
        <begin position="284"/>
        <end position="297"/>
    </location>
</feature>
<name>A0A7S0UWP7_9CHLO</name>
<reference evidence="2" key="1">
    <citation type="submission" date="2021-01" db="EMBL/GenBank/DDBJ databases">
        <authorList>
            <person name="Corre E."/>
            <person name="Pelletier E."/>
            <person name="Niang G."/>
            <person name="Scheremetjew M."/>
            <person name="Finn R."/>
            <person name="Kale V."/>
            <person name="Holt S."/>
            <person name="Cochrane G."/>
            <person name="Meng A."/>
            <person name="Brown T."/>
            <person name="Cohen L."/>
        </authorList>
    </citation>
    <scope>NUCLEOTIDE SEQUENCE</scope>
    <source>
        <strain evidence="2">SAG 63-3</strain>
    </source>
</reference>
<accession>A0A7S0UWP7</accession>
<feature type="compositionally biased region" description="Polar residues" evidence="1">
    <location>
        <begin position="667"/>
        <end position="677"/>
    </location>
</feature>
<proteinExistence type="predicted"/>
<organism evidence="2">
    <name type="scientific">Polytomella parva</name>
    <dbReference type="NCBI Taxonomy" id="51329"/>
    <lineage>
        <taxon>Eukaryota</taxon>
        <taxon>Viridiplantae</taxon>
        <taxon>Chlorophyta</taxon>
        <taxon>core chlorophytes</taxon>
        <taxon>Chlorophyceae</taxon>
        <taxon>CS clade</taxon>
        <taxon>Chlamydomonadales</taxon>
        <taxon>Chlamydomonadaceae</taxon>
        <taxon>Polytomella</taxon>
    </lineage>
</organism>
<feature type="region of interest" description="Disordered" evidence="1">
    <location>
        <begin position="623"/>
        <end position="697"/>
    </location>
</feature>
<feature type="region of interest" description="Disordered" evidence="1">
    <location>
        <begin position="128"/>
        <end position="209"/>
    </location>
</feature>
<evidence type="ECO:0000256" key="1">
    <source>
        <dbReference type="SAM" id="MobiDB-lite"/>
    </source>
</evidence>
<feature type="compositionally biased region" description="Basic and acidic residues" evidence="1">
    <location>
        <begin position="656"/>
        <end position="666"/>
    </location>
</feature>
<dbReference type="AlphaFoldDB" id="A0A7S0UWP7"/>